<keyword evidence="1" id="KW-1133">Transmembrane helix</keyword>
<evidence type="ECO:0000313" key="2">
    <source>
        <dbReference type="EMBL" id="KDR65585.1"/>
    </source>
</evidence>
<dbReference type="InterPro" id="IPR036322">
    <property type="entry name" value="WD40_repeat_dom_sf"/>
</dbReference>
<dbReference type="SUPFAM" id="SSF50978">
    <property type="entry name" value="WD40 repeat-like"/>
    <property type="match status" value="1"/>
</dbReference>
<gene>
    <name evidence="2" type="ORF">GALMADRAFT_217496</name>
</gene>
<protein>
    <recommendedName>
        <fullName evidence="4">Cleavage/polyadenylation specificity factor A subunit N-terminal domain-containing protein</fullName>
    </recommendedName>
</protein>
<sequence>MEFDELEGNLFGPNFPDTKALNCDIATLGAPISLALDSSGQYLAVGYRGGFVEIRTTADYNTSIRTFRTGAPVKRILALTRKVPSSLPTFALGSANGLLHTIQLGATKSEDIIWTDTVSGPINAIAYDQATAQLAVAFNDSVSVLEMPRRAVPVSRFLNPEGEYLTVHELPFNLHYFNGVLLVVYVTQALAFSTKQPFQYLWRIKMRYNPIGGSALSSDGLSFYGLNMVDGIDEYSTVTRRGVTQFRYLAAFPKNFPNRVYNLISPSSNGNLMMTGQNQSVICVLHGVRSELHNIRKVNLNPDDRSERCLSFYNSVHGIVNGRPTVFAINGEGEESTVYIVQWRKASTAQPVTHGQVTFAEVALALLLFCSVGNALILFHFGMRLENRYRNEGFKRVAIGGKEIPRSLNCRASDIVRVTL</sequence>
<feature type="transmembrane region" description="Helical" evidence="1">
    <location>
        <begin position="362"/>
        <end position="381"/>
    </location>
</feature>
<keyword evidence="3" id="KW-1185">Reference proteome</keyword>
<dbReference type="HOGENOM" id="CLU_653913_0_0_1"/>
<dbReference type="STRING" id="685588.A0A067S433"/>
<keyword evidence="1" id="KW-0472">Membrane</keyword>
<dbReference type="EMBL" id="KL142440">
    <property type="protein sequence ID" value="KDR65585.1"/>
    <property type="molecule type" value="Genomic_DNA"/>
</dbReference>
<evidence type="ECO:0000313" key="3">
    <source>
        <dbReference type="Proteomes" id="UP000027222"/>
    </source>
</evidence>
<proteinExistence type="predicted"/>
<dbReference type="AlphaFoldDB" id="A0A067S433"/>
<dbReference type="OrthoDB" id="3070537at2759"/>
<keyword evidence="1" id="KW-0812">Transmembrane</keyword>
<accession>A0A067S433</accession>
<reference evidence="3" key="1">
    <citation type="journal article" date="2014" name="Proc. Natl. Acad. Sci. U.S.A.">
        <title>Extensive sampling of basidiomycete genomes demonstrates inadequacy of the white-rot/brown-rot paradigm for wood decay fungi.</title>
        <authorList>
            <person name="Riley R."/>
            <person name="Salamov A.A."/>
            <person name="Brown D.W."/>
            <person name="Nagy L.G."/>
            <person name="Floudas D."/>
            <person name="Held B.W."/>
            <person name="Levasseur A."/>
            <person name="Lombard V."/>
            <person name="Morin E."/>
            <person name="Otillar R."/>
            <person name="Lindquist E.A."/>
            <person name="Sun H."/>
            <person name="LaButti K.M."/>
            <person name="Schmutz J."/>
            <person name="Jabbour D."/>
            <person name="Luo H."/>
            <person name="Baker S.E."/>
            <person name="Pisabarro A.G."/>
            <person name="Walton J.D."/>
            <person name="Blanchette R.A."/>
            <person name="Henrissat B."/>
            <person name="Martin F."/>
            <person name="Cullen D."/>
            <person name="Hibbett D.S."/>
            <person name="Grigoriev I.V."/>
        </authorList>
    </citation>
    <scope>NUCLEOTIDE SEQUENCE [LARGE SCALE GENOMIC DNA]</scope>
    <source>
        <strain evidence="3">CBS 339.88</strain>
    </source>
</reference>
<evidence type="ECO:0008006" key="4">
    <source>
        <dbReference type="Google" id="ProtNLM"/>
    </source>
</evidence>
<name>A0A067S433_GALM3</name>
<organism evidence="2 3">
    <name type="scientific">Galerina marginata (strain CBS 339.88)</name>
    <dbReference type="NCBI Taxonomy" id="685588"/>
    <lineage>
        <taxon>Eukaryota</taxon>
        <taxon>Fungi</taxon>
        <taxon>Dikarya</taxon>
        <taxon>Basidiomycota</taxon>
        <taxon>Agaricomycotina</taxon>
        <taxon>Agaricomycetes</taxon>
        <taxon>Agaricomycetidae</taxon>
        <taxon>Agaricales</taxon>
        <taxon>Agaricineae</taxon>
        <taxon>Strophariaceae</taxon>
        <taxon>Galerina</taxon>
    </lineage>
</organism>
<evidence type="ECO:0000256" key="1">
    <source>
        <dbReference type="SAM" id="Phobius"/>
    </source>
</evidence>
<dbReference type="Proteomes" id="UP000027222">
    <property type="component" value="Unassembled WGS sequence"/>
</dbReference>